<comment type="caution">
    <text evidence="3">The sequence shown here is derived from an EMBL/GenBank/DDBJ whole genome shotgun (WGS) entry which is preliminary data.</text>
</comment>
<dbReference type="SMART" id="SM00364">
    <property type="entry name" value="LRR_BAC"/>
    <property type="match status" value="5"/>
</dbReference>
<feature type="non-terminal residue" evidence="3">
    <location>
        <position position="1"/>
    </location>
</feature>
<keyword evidence="4" id="KW-1185">Reference proteome</keyword>
<name>A0A8S3YR46_9EUPU</name>
<dbReference type="EMBL" id="CAJHNH020000768">
    <property type="protein sequence ID" value="CAG5119727.1"/>
    <property type="molecule type" value="Genomic_DNA"/>
</dbReference>
<dbReference type="InterPro" id="IPR050333">
    <property type="entry name" value="SLRP"/>
</dbReference>
<evidence type="ECO:0000313" key="4">
    <source>
        <dbReference type="Proteomes" id="UP000678393"/>
    </source>
</evidence>
<reference evidence="3" key="1">
    <citation type="submission" date="2021-04" db="EMBL/GenBank/DDBJ databases">
        <authorList>
            <consortium name="Molecular Ecology Group"/>
        </authorList>
    </citation>
    <scope>NUCLEOTIDE SEQUENCE</scope>
</reference>
<evidence type="ECO:0000256" key="1">
    <source>
        <dbReference type="ARBA" id="ARBA00022614"/>
    </source>
</evidence>
<dbReference type="Proteomes" id="UP000678393">
    <property type="component" value="Unassembled WGS sequence"/>
</dbReference>
<dbReference type="Pfam" id="PF13855">
    <property type="entry name" value="LRR_8"/>
    <property type="match status" value="2"/>
</dbReference>
<evidence type="ECO:0000313" key="3">
    <source>
        <dbReference type="EMBL" id="CAG5119727.1"/>
    </source>
</evidence>
<dbReference type="InterPro" id="IPR001611">
    <property type="entry name" value="Leu-rich_rpt"/>
</dbReference>
<dbReference type="SMART" id="SM00365">
    <property type="entry name" value="LRR_SD22"/>
    <property type="match status" value="6"/>
</dbReference>
<keyword evidence="1" id="KW-0433">Leucine-rich repeat</keyword>
<protein>
    <recommendedName>
        <fullName evidence="5">L domain-like protein</fullName>
    </recommendedName>
</protein>
<keyword evidence="2" id="KW-0677">Repeat</keyword>
<sequence length="404" mass="44442">SGALTSVPSNSLPPGLSIIILNTNPLTNFSDDAFDTSTGTLRELYITSEHLPAALMKLTSLTDLTITRSKVQNWDTAILKHIAATVESFELSSMSLSSWPSWLSYFHLLRKLDLNNNPIHTIPDDAFSAVNNSLTDLRLSRTGLTGVPTALSTLSSLSSLDLSYNNLKDVSEIQKITGFPFSQHLSYLSLDSVGLTRMANLSNLTSLKGIYLSDNMITDIPAGLLPISITSLRLYNNSLSSVPTVIANLSMLSELELTNNVITHIEPNSFPSSMTRLELGRNKLTIITNSTFRNLNLLSYLDVSYNPISTISPEAFSDLESLEQIYIIYSQLIEIPLAFAMLNYQIDVYFSTTRPLACPCPVSHKLVLWFTSLENSQNIQAICSNGQSIDSYLGGHCYHSLTDP</sequence>
<dbReference type="GO" id="GO:0005615">
    <property type="term" value="C:extracellular space"/>
    <property type="evidence" value="ECO:0007669"/>
    <property type="project" value="TreeGrafter"/>
</dbReference>
<dbReference type="AlphaFoldDB" id="A0A8S3YR46"/>
<dbReference type="Gene3D" id="3.80.10.10">
    <property type="entry name" value="Ribonuclease Inhibitor"/>
    <property type="match status" value="3"/>
</dbReference>
<dbReference type="SMART" id="SM00369">
    <property type="entry name" value="LRR_TYP"/>
    <property type="match status" value="6"/>
</dbReference>
<evidence type="ECO:0000256" key="2">
    <source>
        <dbReference type="ARBA" id="ARBA00022737"/>
    </source>
</evidence>
<organism evidence="3 4">
    <name type="scientific">Candidula unifasciata</name>
    <dbReference type="NCBI Taxonomy" id="100452"/>
    <lineage>
        <taxon>Eukaryota</taxon>
        <taxon>Metazoa</taxon>
        <taxon>Spiralia</taxon>
        <taxon>Lophotrochozoa</taxon>
        <taxon>Mollusca</taxon>
        <taxon>Gastropoda</taxon>
        <taxon>Heterobranchia</taxon>
        <taxon>Euthyneura</taxon>
        <taxon>Panpulmonata</taxon>
        <taxon>Eupulmonata</taxon>
        <taxon>Stylommatophora</taxon>
        <taxon>Helicina</taxon>
        <taxon>Helicoidea</taxon>
        <taxon>Geomitridae</taxon>
        <taxon>Candidula</taxon>
    </lineage>
</organism>
<accession>A0A8S3YR46</accession>
<dbReference type="PANTHER" id="PTHR45712">
    <property type="entry name" value="AGAP008170-PA"/>
    <property type="match status" value="1"/>
</dbReference>
<gene>
    <name evidence="3" type="ORF">CUNI_LOCUS5285</name>
</gene>
<dbReference type="InterPro" id="IPR003591">
    <property type="entry name" value="Leu-rich_rpt_typical-subtyp"/>
</dbReference>
<dbReference type="PROSITE" id="PS51450">
    <property type="entry name" value="LRR"/>
    <property type="match status" value="2"/>
</dbReference>
<dbReference type="PANTHER" id="PTHR45712:SF22">
    <property type="entry name" value="INSULIN-LIKE GROWTH FACTOR-BINDING PROTEIN COMPLEX ACID LABILE SUBUNIT"/>
    <property type="match status" value="1"/>
</dbReference>
<dbReference type="InterPro" id="IPR032675">
    <property type="entry name" value="LRR_dom_sf"/>
</dbReference>
<dbReference type="SUPFAM" id="SSF52058">
    <property type="entry name" value="L domain-like"/>
    <property type="match status" value="1"/>
</dbReference>
<dbReference type="OrthoDB" id="6137799at2759"/>
<evidence type="ECO:0008006" key="5">
    <source>
        <dbReference type="Google" id="ProtNLM"/>
    </source>
</evidence>
<proteinExistence type="predicted"/>